<accession>A0ABN0NJI2</accession>
<dbReference type="Pfam" id="PF11188">
    <property type="entry name" value="DUF2975"/>
    <property type="match status" value="1"/>
</dbReference>
<name>A0ABN0NJI2_9GAMM</name>
<protein>
    <recommendedName>
        <fullName evidence="4">DUF2975 domain-containing protein</fullName>
    </recommendedName>
</protein>
<keyword evidence="3" id="KW-1185">Reference proteome</keyword>
<dbReference type="InterPro" id="IPR021354">
    <property type="entry name" value="DUF2975"/>
</dbReference>
<dbReference type="EMBL" id="AHCF02000013">
    <property type="protein sequence ID" value="ERG61540.1"/>
    <property type="molecule type" value="Genomic_DNA"/>
</dbReference>
<keyword evidence="1" id="KW-0812">Transmembrane</keyword>
<feature type="transmembrane region" description="Helical" evidence="1">
    <location>
        <begin position="104"/>
        <end position="129"/>
    </location>
</feature>
<reference evidence="2" key="2">
    <citation type="submission" date="2013-04" db="EMBL/GenBank/DDBJ databases">
        <title>Genome sequence of Pseudoalteromonas undina.</title>
        <authorList>
            <person name="Xie B.-B."/>
            <person name="Rong J.-C."/>
            <person name="Qin Q.-L."/>
            <person name="Shu Y.-L."/>
            <person name="Zhang Y.-Z."/>
        </authorList>
    </citation>
    <scope>NUCLEOTIDE SEQUENCE</scope>
    <source>
        <strain evidence="2">NCIMB 2128</strain>
    </source>
</reference>
<keyword evidence="1" id="KW-0472">Membrane</keyword>
<feature type="transmembrane region" description="Helical" evidence="1">
    <location>
        <begin position="74"/>
        <end position="92"/>
    </location>
</feature>
<dbReference type="Proteomes" id="UP000016534">
    <property type="component" value="Unassembled WGS sequence"/>
</dbReference>
<comment type="caution">
    <text evidence="2">The sequence shown here is derived from an EMBL/GenBank/DDBJ whole genome shotgun (WGS) entry which is preliminary data.</text>
</comment>
<feature type="transmembrane region" description="Helical" evidence="1">
    <location>
        <begin position="149"/>
        <end position="165"/>
    </location>
</feature>
<sequence length="179" mass="20170">MSNVILALLFLTLTTLLITAVVLLLNGSDVLNFTQANGTHLWIGLEVTGSWKSTASTLTANSFNAMTWLALPQMLPYIIVNLILIRLFMLYRKGLFFNLKNIQCFKWLGGLLLLQFIFVAFYPALLVTLLNMFSGSELKRAVVIQDTDIIGFIVGLIIYVIAWIMKQAQQLQQEQELVI</sequence>
<gene>
    <name evidence="2" type="ORF">PUND_06407</name>
</gene>
<evidence type="ECO:0000313" key="2">
    <source>
        <dbReference type="EMBL" id="ERG61540.1"/>
    </source>
</evidence>
<organism evidence="2 3">
    <name type="scientific">Pseudoalteromonas undina</name>
    <dbReference type="NCBI Taxonomy" id="43660"/>
    <lineage>
        <taxon>Bacteria</taxon>
        <taxon>Pseudomonadati</taxon>
        <taxon>Pseudomonadota</taxon>
        <taxon>Gammaproteobacteria</taxon>
        <taxon>Alteromonadales</taxon>
        <taxon>Pseudoalteromonadaceae</taxon>
        <taxon>Pseudoalteromonas</taxon>
    </lineage>
</organism>
<evidence type="ECO:0000313" key="3">
    <source>
        <dbReference type="Proteomes" id="UP000016534"/>
    </source>
</evidence>
<evidence type="ECO:0008006" key="4">
    <source>
        <dbReference type="Google" id="ProtNLM"/>
    </source>
</evidence>
<evidence type="ECO:0000256" key="1">
    <source>
        <dbReference type="SAM" id="Phobius"/>
    </source>
</evidence>
<reference evidence="2" key="1">
    <citation type="journal article" date="2012" name="J. Bacteriol.">
        <title>Genome sequences of type strains of seven species of the marine bacterium Pseudoalteromonas.</title>
        <authorList>
            <person name="Xie B.B."/>
            <person name="Shu Y.L."/>
            <person name="Qin Q.L."/>
            <person name="Rong J.C."/>
            <person name="Zhang X.Y."/>
            <person name="Chen X.L."/>
            <person name="Shi M."/>
            <person name="He H.L."/>
            <person name="Zhou B.C."/>
            <person name="Zhang Y.Z."/>
        </authorList>
    </citation>
    <scope>NUCLEOTIDE SEQUENCE [LARGE SCALE GENOMIC DNA]</scope>
    <source>
        <strain evidence="2">NCIMB 2128</strain>
    </source>
</reference>
<keyword evidence="1" id="KW-1133">Transmembrane helix</keyword>
<proteinExistence type="predicted"/>